<dbReference type="Proteomes" id="UP000185093">
    <property type="component" value="Unassembled WGS sequence"/>
</dbReference>
<reference evidence="1 2" key="1">
    <citation type="submission" date="2016-11" db="EMBL/GenBank/DDBJ databases">
        <authorList>
            <person name="Varghese N."/>
            <person name="Submissions S."/>
        </authorList>
    </citation>
    <scope>NUCLEOTIDE SEQUENCE [LARGE SCALE GENOMIC DNA]</scope>
    <source>
        <strain evidence="1 2">DSM 20664</strain>
    </source>
</reference>
<evidence type="ECO:0000313" key="2">
    <source>
        <dbReference type="Proteomes" id="UP000185093"/>
    </source>
</evidence>
<comment type="caution">
    <text evidence="1">The sequence shown here is derived from an EMBL/GenBank/DDBJ whole genome shotgun (WGS) entry which is preliminary data.</text>
</comment>
<dbReference type="EMBL" id="FSQZ01000001">
    <property type="protein sequence ID" value="SIN79793.1"/>
    <property type="molecule type" value="Genomic_DNA"/>
</dbReference>
<dbReference type="NCBIfam" id="TIGR02549">
    <property type="entry name" value="CRISPR_DxTHG"/>
    <property type="match status" value="1"/>
</dbReference>
<proteinExistence type="predicted"/>
<protein>
    <submittedName>
        <fullName evidence="1">CRISPR-associated protein, Csx2 family</fullName>
    </submittedName>
</protein>
<gene>
    <name evidence="1" type="ORF">SAMN05444368_1995</name>
</gene>
<dbReference type="RefSeq" id="WP_084532359.1">
    <property type="nucleotide sequence ID" value="NZ_FSQZ01000001.1"/>
</dbReference>
<dbReference type="InterPro" id="IPR013383">
    <property type="entry name" value="CRISPR-assoc_prot_DxTHG_CS"/>
</dbReference>
<evidence type="ECO:0000313" key="1">
    <source>
        <dbReference type="EMBL" id="SIN79793.1"/>
    </source>
</evidence>
<organism evidence="1 2">
    <name type="scientific">Acetomicrobium flavidum</name>
    <dbReference type="NCBI Taxonomy" id="49896"/>
    <lineage>
        <taxon>Bacteria</taxon>
        <taxon>Thermotogati</taxon>
        <taxon>Synergistota</taxon>
        <taxon>Synergistia</taxon>
        <taxon>Synergistales</taxon>
        <taxon>Acetomicrobiaceae</taxon>
        <taxon>Acetomicrobium</taxon>
    </lineage>
</organism>
<sequence length="554" mass="62871">MAKILTFLGTGSYNTSKISIKYNVFEKGAKGSFEMGYPIFPIALAECFRRIKSQENLKIIFFLTEESENSPNWKTAQSYLDEHQIQYDHVSISANPEANPPDLVAKMLDVIEYGEKVFIDTTHSFRSIPIMAVVISLYAKEAKNADVTVVYGQYNNTTSSTECLNLTSIIGMAEWLFAAREFREYGFSGLLGDLVEKRNKDCHTCGVTDKKNLPLELSKLNSELSELSRALRLGSIRMIRKSLNRFMAHVAYKTSKVHDEIKRCIPELEPLIKKIIEKYEKLDTKNSEVIIDKNELEAERQLIKFYIATQDYGMAVRLAREYRINLKLFSYICAGVKLNPLDRKDRESIRLPNEDNILRDARNHVAHFGFSDSNPPGMDKLEKRLKEIADQDVDRAIEEFKKQLCFDTRKKAVISPMGNAKGALYTILNHGKPDALVVLTSEELKDNVKEITQKADFSGNVSVVTVKDPFEGIGEVKRVLDEISAFLKEQEVDEVTINLTGGTSLLGYIAERIGEELRHLGIPTKHVIAVDRRSRKEQDENPYVIGEVLKLPKV</sequence>
<name>A0ABY1JFM1_9BACT</name>
<accession>A0ABY1JFM1</accession>
<keyword evidence="2" id="KW-1185">Reference proteome</keyword>